<dbReference type="GO" id="GO:0009378">
    <property type="term" value="F:four-way junction helicase activity"/>
    <property type="evidence" value="ECO:0007669"/>
    <property type="project" value="InterPro"/>
</dbReference>
<dbReference type="RefSeq" id="WP_066920394.1">
    <property type="nucleotide sequence ID" value="NZ_CP011971.1"/>
</dbReference>
<dbReference type="HAMAP" id="MF_00031">
    <property type="entry name" value="DNA_HJ_migration_RuvA"/>
    <property type="match status" value="1"/>
</dbReference>
<dbReference type="NCBIfam" id="TIGR00084">
    <property type="entry name" value="ruvA"/>
    <property type="match status" value="1"/>
</dbReference>
<dbReference type="InterPro" id="IPR013849">
    <property type="entry name" value="DNA_helicase_Holl-junc_RuvA_I"/>
</dbReference>
<evidence type="ECO:0000256" key="1">
    <source>
        <dbReference type="ARBA" id="ARBA00022490"/>
    </source>
</evidence>
<name>A0A127F9R5_STEDE</name>
<dbReference type="GO" id="GO:0048476">
    <property type="term" value="C:Holliday junction resolvase complex"/>
    <property type="evidence" value="ECO:0007669"/>
    <property type="project" value="UniProtKB-UniRule"/>
</dbReference>
<dbReference type="InterPro" id="IPR011114">
    <property type="entry name" value="RuvA_C"/>
</dbReference>
<comment type="similarity">
    <text evidence="6">Belongs to the RuvA family.</text>
</comment>
<comment type="domain">
    <text evidence="6">Has three domains with a flexible linker between the domains II and III and assumes an 'L' shape. Domain III is highly mobile and contacts RuvB.</text>
</comment>
<feature type="region of interest" description="Domain I" evidence="6">
    <location>
        <begin position="1"/>
        <end position="64"/>
    </location>
</feature>
<keyword evidence="4 6" id="KW-0233">DNA recombination</keyword>
<dbReference type="Gene3D" id="1.10.8.10">
    <property type="entry name" value="DNA helicase RuvA subunit, C-terminal domain"/>
    <property type="match status" value="1"/>
</dbReference>
<comment type="function">
    <text evidence="6">The RuvA-RuvB-RuvC complex processes Holliday junction (HJ) DNA during genetic recombination and DNA repair, while the RuvA-RuvB complex plays an important role in the rescue of blocked DNA replication forks via replication fork reversal (RFR). RuvA specifically binds to HJ cruciform DNA, conferring on it an open structure. The RuvB hexamer acts as an ATP-dependent pump, pulling dsDNA into and through the RuvAB complex. HJ branch migration allows RuvC to scan DNA until it finds its consensus sequence, where it cleaves and resolves the cruciform DNA.</text>
</comment>
<dbReference type="Pfam" id="PF07499">
    <property type="entry name" value="RuvA_C"/>
    <property type="match status" value="1"/>
</dbReference>
<dbReference type="InterPro" id="IPR012340">
    <property type="entry name" value="NA-bd_OB-fold"/>
</dbReference>
<dbReference type="SMART" id="SM00278">
    <property type="entry name" value="HhH1"/>
    <property type="match status" value="2"/>
</dbReference>
<dbReference type="GO" id="GO:0005737">
    <property type="term" value="C:cytoplasm"/>
    <property type="evidence" value="ECO:0007669"/>
    <property type="project" value="UniProtKB-SubCell"/>
</dbReference>
<dbReference type="AlphaFoldDB" id="A0A127F9R5"/>
<feature type="domain" description="Helix-hairpin-helix DNA-binding motif class 1" evidence="7">
    <location>
        <begin position="73"/>
        <end position="92"/>
    </location>
</feature>
<evidence type="ECO:0000313" key="8">
    <source>
        <dbReference type="EMBL" id="AMN47157.1"/>
    </source>
</evidence>
<dbReference type="EMBL" id="CP011971">
    <property type="protein sequence ID" value="AMN47157.1"/>
    <property type="molecule type" value="Genomic_DNA"/>
</dbReference>
<comment type="subunit">
    <text evidence="6">Homotetramer. Forms an RuvA(8)-RuvB(12)-Holliday junction (HJ) complex. HJ DNA is sandwiched between 2 RuvA tetramers; dsDNA enters through RuvA and exits via RuvB. An RuvB hexamer assembles on each DNA strand where it exits the tetramer. Each RuvB hexamer is contacted by two RuvA subunits (via domain III) on 2 adjacent RuvB subunits; this complex drives branch migration. In the full resolvosome a probable DNA-RuvA(4)-RuvB(12)-RuvC(2) complex forms which resolves the HJ.</text>
</comment>
<reference evidence="8 9" key="1">
    <citation type="submission" date="2015-06" db="EMBL/GenBank/DDBJ databases">
        <title>A Comprehensive Approach to Explore the Metabolic and Phylogenetic Diversity of Bacterial Steroid Degradation in the Environment: Testosterone as an Example.</title>
        <authorList>
            <person name="Yang F.-C."/>
            <person name="Chen Y.-L."/>
            <person name="Yu C.-P."/>
            <person name="Tang S.-L."/>
            <person name="Wang P.-H."/>
            <person name="Ismail W."/>
            <person name="Wang C.-H."/>
            <person name="Yang C.-Y."/>
            <person name="Chiang Y.-R."/>
        </authorList>
    </citation>
    <scope>NUCLEOTIDE SEQUENCE [LARGE SCALE GENOMIC DNA]</scope>
    <source>
        <strain evidence="8 9">DSM 18526</strain>
    </source>
</reference>
<dbReference type="CDD" id="cd14332">
    <property type="entry name" value="UBA_RuvA_C"/>
    <property type="match status" value="1"/>
</dbReference>
<evidence type="ECO:0000313" key="9">
    <source>
        <dbReference type="Proteomes" id="UP000070250"/>
    </source>
</evidence>
<proteinExistence type="inferred from homology"/>
<keyword evidence="1 6" id="KW-0963">Cytoplasm</keyword>
<keyword evidence="2 6" id="KW-0227">DNA damage</keyword>
<comment type="subcellular location">
    <subcellularLocation>
        <location evidence="6">Cytoplasm</location>
    </subcellularLocation>
</comment>
<dbReference type="InterPro" id="IPR036267">
    <property type="entry name" value="RuvA_C_sf"/>
</dbReference>
<dbReference type="Gene3D" id="1.10.150.20">
    <property type="entry name" value="5' to 3' exonuclease, C-terminal subdomain"/>
    <property type="match status" value="1"/>
</dbReference>
<feature type="region of interest" description="Domain III" evidence="6">
    <location>
        <begin position="154"/>
        <end position="200"/>
    </location>
</feature>
<evidence type="ECO:0000256" key="4">
    <source>
        <dbReference type="ARBA" id="ARBA00023172"/>
    </source>
</evidence>
<dbReference type="SUPFAM" id="SSF47781">
    <property type="entry name" value="RuvA domain 2-like"/>
    <property type="match status" value="1"/>
</dbReference>
<protein>
    <recommendedName>
        <fullName evidence="6">Holliday junction branch migration complex subunit RuvA</fullName>
    </recommendedName>
</protein>
<gene>
    <name evidence="6" type="primary">ruvA</name>
    <name evidence="8" type="ORF">ACG33_08615</name>
</gene>
<evidence type="ECO:0000256" key="5">
    <source>
        <dbReference type="ARBA" id="ARBA00023204"/>
    </source>
</evidence>
<keyword evidence="8" id="KW-0378">Hydrolase</keyword>
<dbReference type="GO" id="GO:0000400">
    <property type="term" value="F:four-way junction DNA binding"/>
    <property type="evidence" value="ECO:0007669"/>
    <property type="project" value="UniProtKB-UniRule"/>
</dbReference>
<evidence type="ECO:0000256" key="2">
    <source>
        <dbReference type="ARBA" id="ARBA00022763"/>
    </source>
</evidence>
<dbReference type="GO" id="GO:0006310">
    <property type="term" value="P:DNA recombination"/>
    <property type="evidence" value="ECO:0007669"/>
    <property type="project" value="UniProtKB-UniRule"/>
</dbReference>
<keyword evidence="9" id="KW-1185">Reference proteome</keyword>
<evidence type="ECO:0000256" key="3">
    <source>
        <dbReference type="ARBA" id="ARBA00023125"/>
    </source>
</evidence>
<dbReference type="GO" id="GO:0005524">
    <property type="term" value="F:ATP binding"/>
    <property type="evidence" value="ECO:0007669"/>
    <property type="project" value="InterPro"/>
</dbReference>
<dbReference type="SUPFAM" id="SSF46929">
    <property type="entry name" value="DNA helicase RuvA subunit, C-terminal domain"/>
    <property type="match status" value="1"/>
</dbReference>
<dbReference type="STRING" id="465721.ACG33_08615"/>
<dbReference type="Gene3D" id="2.40.50.140">
    <property type="entry name" value="Nucleic acid-binding proteins"/>
    <property type="match status" value="1"/>
</dbReference>
<feature type="domain" description="Helix-hairpin-helix DNA-binding motif class 1" evidence="7">
    <location>
        <begin position="108"/>
        <end position="127"/>
    </location>
</feature>
<dbReference type="Pfam" id="PF01330">
    <property type="entry name" value="RuvA_N"/>
    <property type="match status" value="1"/>
</dbReference>
<dbReference type="Pfam" id="PF14520">
    <property type="entry name" value="HHH_5"/>
    <property type="match status" value="1"/>
</dbReference>
<organism evidence="8 9">
    <name type="scientific">Steroidobacter denitrificans</name>
    <dbReference type="NCBI Taxonomy" id="465721"/>
    <lineage>
        <taxon>Bacteria</taxon>
        <taxon>Pseudomonadati</taxon>
        <taxon>Pseudomonadota</taxon>
        <taxon>Gammaproteobacteria</taxon>
        <taxon>Steroidobacterales</taxon>
        <taxon>Steroidobacteraceae</taxon>
        <taxon>Steroidobacter</taxon>
    </lineage>
</organism>
<keyword evidence="8" id="KW-0547">Nucleotide-binding</keyword>
<dbReference type="KEGG" id="sdf:ACG33_08615"/>
<keyword evidence="8" id="KW-0067">ATP-binding</keyword>
<keyword evidence="8" id="KW-0347">Helicase</keyword>
<dbReference type="InterPro" id="IPR003583">
    <property type="entry name" value="Hlx-hairpin-Hlx_DNA-bd_motif"/>
</dbReference>
<evidence type="ECO:0000256" key="6">
    <source>
        <dbReference type="HAMAP-Rule" id="MF_00031"/>
    </source>
</evidence>
<dbReference type="OrthoDB" id="5293449at2"/>
<accession>A0A127F9R5</accession>
<dbReference type="PATRIC" id="fig|465721.4.peg.1831"/>
<comment type="caution">
    <text evidence="6">Lacks conserved residue(s) required for the propagation of feature annotation.</text>
</comment>
<sequence length="200" mass="21655">MIGFLRGRLGAKHPPQLLIDVGGVGYELEAPMSTFYTLPATGSEVSLFTHLVVREDAHMLYGFGSERERRLFRELLKVSGVGPRLALTLLSGMSVESFLMCIEMQDADALVRTPGVGRKTAERLLIEMRDRVKGFGEFASGALRSGAPEAPAAAQAEAYSALVALGYKPAEVLRLLKTVEPSVQTTEEIIRHALQAAAAR</sequence>
<dbReference type="Proteomes" id="UP000070250">
    <property type="component" value="Chromosome"/>
</dbReference>
<dbReference type="SUPFAM" id="SSF50249">
    <property type="entry name" value="Nucleic acid-binding proteins"/>
    <property type="match status" value="1"/>
</dbReference>
<evidence type="ECO:0000259" key="7">
    <source>
        <dbReference type="SMART" id="SM00278"/>
    </source>
</evidence>
<dbReference type="GO" id="GO:0006281">
    <property type="term" value="P:DNA repair"/>
    <property type="evidence" value="ECO:0007669"/>
    <property type="project" value="UniProtKB-UniRule"/>
</dbReference>
<dbReference type="GO" id="GO:0009379">
    <property type="term" value="C:Holliday junction helicase complex"/>
    <property type="evidence" value="ECO:0007669"/>
    <property type="project" value="InterPro"/>
</dbReference>
<keyword evidence="5 6" id="KW-0234">DNA repair</keyword>
<keyword evidence="3 6" id="KW-0238">DNA-binding</keyword>
<dbReference type="InterPro" id="IPR010994">
    <property type="entry name" value="RuvA_2-like"/>
</dbReference>
<dbReference type="InterPro" id="IPR000085">
    <property type="entry name" value="RuvA"/>
</dbReference>